<feature type="transmembrane region" description="Helical" evidence="10">
    <location>
        <begin position="529"/>
        <end position="552"/>
    </location>
</feature>
<gene>
    <name evidence="12" type="ORF">INT43_009105</name>
</gene>
<dbReference type="PROSITE" id="PS50259">
    <property type="entry name" value="G_PROTEIN_RECEP_F3_4"/>
    <property type="match status" value="1"/>
</dbReference>
<dbReference type="GO" id="GO:0007214">
    <property type="term" value="P:gamma-aminobutyric acid signaling pathway"/>
    <property type="evidence" value="ECO:0007669"/>
    <property type="project" value="TreeGrafter"/>
</dbReference>
<dbReference type="Pfam" id="PF01094">
    <property type="entry name" value="ANF_receptor"/>
    <property type="match status" value="1"/>
</dbReference>
<evidence type="ECO:0000256" key="7">
    <source>
        <dbReference type="ARBA" id="ARBA00023180"/>
    </source>
</evidence>
<feature type="transmembrane region" description="Helical" evidence="10">
    <location>
        <begin position="727"/>
        <end position="747"/>
    </location>
</feature>
<sequence length="1137" mass="123763">MSISSLNSTNILSNHTVPSTNGANSTTSYISQDGSTIITVGNGSTIIRPNINTQNLTEIKVGILLPFSQTQDNFTREIVWGGTSAIRMAANEINKQGAIPGAYITLIEKDSYPTTGLDQAAVTNAVYAAVTLLQQGVVGVIGDVSSSWTSLSALMTGTLQIPQCSFSASAISLSDKSQYKYFFRTIPTQIIFADTMLAYVAKQGWSKVSILYSDDALGQQLCEEAIIKAGLMDIHVVTYQAFYKNGVQSDLTSTITNFTQSGARIIIVAAVGDAQNAIMVQAASMGYLNSNYVWLLIGAVGSDLEDAVDDYNGDLTQRIQNGTASTPNVASAIASASDPMMVEALQATNLSLIDFNRTFTGVVLFDTWLTPDGYPPYESFLDRWAALDPTDYPYAGVRNITTNEGLAYSCMWTMADGFNLTLSNATNSSVALSQLATGQLGQYMTPLAFNVGYVGPEGPMIFDSNGDVTQSNFLIYNMQWGQQVVIGNSVSGNMTLTARPMYAGGSYNKPADSPPSMALNPSISSPAGMVIFIISAAGILFAFGTMLLVIIFRKHHVFKASSPIFCCLELIGFMLTYANVILMIGVPTTITCYVSPIVFNLGFVLVLGNMVAKNFRIYRIFNNIFITRTVITDIQLIKASGGIVAASMLIAGISLVVAPPTPTAVVVSSTQYYWSCDTTSSAKVPFQALEATFSALLVAFATFLAYKTRLVGVNYSKYNECRQIGFSVYNIMFSAMIGFIVTVNTMLDYFTRFYITVVTILWGCSVSFLILFLPKLHEFFKRKRNENIHHHMSPTGSSNDVETKHSNGHGQAMTSGFQLHGNLDSVPDGELISLDQILASEPPMLARHRKGSLGSTFVDENGKTTGSFVEAHEGKMPMRRVFRYFPFLAQWDMLHIMVFPWSGYFSYFSAKSSRGSIFAYTHTSVISCDPGNYVFKVHGVGWYDAYIQVHDRESLDTWRSWFDRRHDSGTLFNSSSFLALGRGSAAVAGGLQDITIEECDDSDVTNTHALESGISHQHLLDRRPSENTLGSSLAGSTESGGQSSGGYLTVLSHKTRSVLNKSSTFPLAEQSTSLMNGLDDDITFAFEGYGDQSSHTSSTTTQHPLERVAAELRQNARSSPRRMVPQESDDSRRRGSE</sequence>
<keyword evidence="8" id="KW-0807">Transducer</keyword>
<feature type="transmembrane region" description="Helical" evidence="10">
    <location>
        <begin position="597"/>
        <end position="615"/>
    </location>
</feature>
<evidence type="ECO:0000256" key="9">
    <source>
        <dbReference type="SAM" id="MobiDB-lite"/>
    </source>
</evidence>
<dbReference type="PANTHER" id="PTHR10519">
    <property type="entry name" value="GABA-B RECEPTOR"/>
    <property type="match status" value="1"/>
</dbReference>
<evidence type="ECO:0000256" key="2">
    <source>
        <dbReference type="ARBA" id="ARBA00022692"/>
    </source>
</evidence>
<dbReference type="InterPro" id="IPR001828">
    <property type="entry name" value="ANF_lig-bd_rcpt"/>
</dbReference>
<feature type="transmembrane region" description="Helical" evidence="10">
    <location>
        <begin position="688"/>
        <end position="706"/>
    </location>
</feature>
<dbReference type="EMBL" id="JAEPQZ010000021">
    <property type="protein sequence ID" value="KAG2171444.1"/>
    <property type="molecule type" value="Genomic_DNA"/>
</dbReference>
<comment type="subcellular location">
    <subcellularLocation>
        <location evidence="1">Membrane</location>
        <topology evidence="1">Multi-pass membrane protein</topology>
    </subcellularLocation>
</comment>
<dbReference type="PRINTS" id="PR00248">
    <property type="entry name" value="GPCRMGR"/>
</dbReference>
<feature type="region of interest" description="Disordered" evidence="9">
    <location>
        <begin position="1015"/>
        <end position="1046"/>
    </location>
</feature>
<keyword evidence="2 10" id="KW-0812">Transmembrane</keyword>
<dbReference type="InterPro" id="IPR002455">
    <property type="entry name" value="GPCR3_GABA-B"/>
</dbReference>
<keyword evidence="7" id="KW-0325">Glycoprotein</keyword>
<proteinExistence type="predicted"/>
<evidence type="ECO:0000313" key="13">
    <source>
        <dbReference type="Proteomes" id="UP000654370"/>
    </source>
</evidence>
<reference evidence="12" key="1">
    <citation type="submission" date="2020-12" db="EMBL/GenBank/DDBJ databases">
        <title>Metabolic potential, ecology and presence of endohyphal bacteria is reflected in genomic diversity of Mucoromycotina.</title>
        <authorList>
            <person name="Muszewska A."/>
            <person name="Okrasinska A."/>
            <person name="Steczkiewicz K."/>
            <person name="Drgas O."/>
            <person name="Orlowska M."/>
            <person name="Perlinska-Lenart U."/>
            <person name="Aleksandrzak-Piekarczyk T."/>
            <person name="Szatraj K."/>
            <person name="Zielenkiewicz U."/>
            <person name="Pilsyk S."/>
            <person name="Malc E."/>
            <person name="Mieczkowski P."/>
            <person name="Kruszewska J.S."/>
            <person name="Biernat P."/>
            <person name="Pawlowska J."/>
        </authorList>
    </citation>
    <scope>NUCLEOTIDE SEQUENCE</scope>
    <source>
        <strain evidence="12">WA0000067209</strain>
    </source>
</reference>
<dbReference type="GO" id="GO:0038039">
    <property type="term" value="C:G protein-coupled receptor heterodimeric complex"/>
    <property type="evidence" value="ECO:0007669"/>
    <property type="project" value="TreeGrafter"/>
</dbReference>
<evidence type="ECO:0000256" key="5">
    <source>
        <dbReference type="ARBA" id="ARBA00023136"/>
    </source>
</evidence>
<name>A0A8H7U9G9_MORIS</name>
<keyword evidence="5 10" id="KW-0472">Membrane</keyword>
<evidence type="ECO:0000256" key="3">
    <source>
        <dbReference type="ARBA" id="ARBA00022989"/>
    </source>
</evidence>
<dbReference type="OrthoDB" id="5984008at2759"/>
<evidence type="ECO:0000256" key="4">
    <source>
        <dbReference type="ARBA" id="ARBA00023040"/>
    </source>
</evidence>
<dbReference type="PRINTS" id="PR01176">
    <property type="entry name" value="GABABRECEPTR"/>
</dbReference>
<evidence type="ECO:0000256" key="6">
    <source>
        <dbReference type="ARBA" id="ARBA00023170"/>
    </source>
</evidence>
<dbReference type="SUPFAM" id="SSF53822">
    <property type="entry name" value="Periplasmic binding protein-like I"/>
    <property type="match status" value="1"/>
</dbReference>
<feature type="transmembrane region" description="Helical" evidence="10">
    <location>
        <begin position="564"/>
        <end position="585"/>
    </location>
</feature>
<dbReference type="InterPro" id="IPR017978">
    <property type="entry name" value="GPCR_3_C"/>
</dbReference>
<feature type="domain" description="G-protein coupled receptors family 3 profile" evidence="11">
    <location>
        <begin position="527"/>
        <end position="777"/>
    </location>
</feature>
<feature type="non-terminal residue" evidence="12">
    <location>
        <position position="1"/>
    </location>
</feature>
<feature type="region of interest" description="Disordered" evidence="9">
    <location>
        <begin position="1112"/>
        <end position="1137"/>
    </location>
</feature>
<protein>
    <recommendedName>
        <fullName evidence="11">G-protein coupled receptors family 3 profile domain-containing protein</fullName>
    </recommendedName>
</protein>
<comment type="caution">
    <text evidence="12">The sequence shown here is derived from an EMBL/GenBank/DDBJ whole genome shotgun (WGS) entry which is preliminary data.</text>
</comment>
<dbReference type="PANTHER" id="PTHR10519:SF20">
    <property type="entry name" value="G-PROTEIN COUPLED RECEPTOR 156-RELATED"/>
    <property type="match status" value="1"/>
</dbReference>
<dbReference type="Proteomes" id="UP000654370">
    <property type="component" value="Unassembled WGS sequence"/>
</dbReference>
<feature type="transmembrane region" description="Helical" evidence="10">
    <location>
        <begin position="884"/>
        <end position="904"/>
    </location>
</feature>
<dbReference type="AlphaFoldDB" id="A0A8H7U9G9"/>
<keyword evidence="13" id="KW-1185">Reference proteome</keyword>
<dbReference type="InterPro" id="IPR028082">
    <property type="entry name" value="Peripla_BP_I"/>
</dbReference>
<evidence type="ECO:0000259" key="11">
    <source>
        <dbReference type="PROSITE" id="PS50259"/>
    </source>
</evidence>
<accession>A0A8H7U9G9</accession>
<evidence type="ECO:0000256" key="1">
    <source>
        <dbReference type="ARBA" id="ARBA00004141"/>
    </source>
</evidence>
<dbReference type="Pfam" id="PF00003">
    <property type="entry name" value="7tm_3"/>
    <property type="match status" value="1"/>
</dbReference>
<organism evidence="12 13">
    <name type="scientific">Mortierella isabellina</name>
    <name type="common">Filamentous fungus</name>
    <name type="synonym">Umbelopsis isabellina</name>
    <dbReference type="NCBI Taxonomy" id="91625"/>
    <lineage>
        <taxon>Eukaryota</taxon>
        <taxon>Fungi</taxon>
        <taxon>Fungi incertae sedis</taxon>
        <taxon>Mucoromycota</taxon>
        <taxon>Mucoromycotina</taxon>
        <taxon>Umbelopsidomycetes</taxon>
        <taxon>Umbelopsidales</taxon>
        <taxon>Umbelopsidaceae</taxon>
        <taxon>Umbelopsis</taxon>
    </lineage>
</organism>
<dbReference type="InterPro" id="IPR000337">
    <property type="entry name" value="GPCR_3"/>
</dbReference>
<keyword evidence="3 10" id="KW-1133">Transmembrane helix</keyword>
<evidence type="ECO:0000256" key="8">
    <source>
        <dbReference type="ARBA" id="ARBA00023224"/>
    </source>
</evidence>
<evidence type="ECO:0000313" key="12">
    <source>
        <dbReference type="EMBL" id="KAG2171444.1"/>
    </source>
</evidence>
<keyword evidence="6" id="KW-0675">Receptor</keyword>
<dbReference type="GO" id="GO:0004965">
    <property type="term" value="F:G protein-coupled GABA receptor activity"/>
    <property type="evidence" value="ECO:0007669"/>
    <property type="project" value="InterPro"/>
</dbReference>
<dbReference type="CDD" id="cd15047">
    <property type="entry name" value="7tmC_GABA-B-like"/>
    <property type="match status" value="1"/>
</dbReference>
<feature type="transmembrane region" description="Helical" evidence="10">
    <location>
        <begin position="753"/>
        <end position="774"/>
    </location>
</feature>
<keyword evidence="4" id="KW-0297">G-protein coupled receptor</keyword>
<feature type="transmembrane region" description="Helical" evidence="10">
    <location>
        <begin position="636"/>
        <end position="658"/>
    </location>
</feature>
<dbReference type="Gene3D" id="3.40.50.2300">
    <property type="match status" value="2"/>
</dbReference>
<evidence type="ECO:0000256" key="10">
    <source>
        <dbReference type="SAM" id="Phobius"/>
    </source>
</evidence>